<comment type="caution">
    <text evidence="1">The sequence shown here is derived from an EMBL/GenBank/DDBJ whole genome shotgun (WGS) entry which is preliminary data.</text>
</comment>
<dbReference type="OrthoDB" id="2126778at2759"/>
<name>A0A3L8SF91_CHLGU</name>
<organism evidence="1 2">
    <name type="scientific">Chloebia gouldiae</name>
    <name type="common">Gouldian finch</name>
    <name type="synonym">Erythrura gouldiae</name>
    <dbReference type="NCBI Taxonomy" id="44316"/>
    <lineage>
        <taxon>Eukaryota</taxon>
        <taxon>Metazoa</taxon>
        <taxon>Chordata</taxon>
        <taxon>Craniata</taxon>
        <taxon>Vertebrata</taxon>
        <taxon>Euteleostomi</taxon>
        <taxon>Archelosauria</taxon>
        <taxon>Archosauria</taxon>
        <taxon>Dinosauria</taxon>
        <taxon>Saurischia</taxon>
        <taxon>Theropoda</taxon>
        <taxon>Coelurosauria</taxon>
        <taxon>Aves</taxon>
        <taxon>Neognathae</taxon>
        <taxon>Neoaves</taxon>
        <taxon>Telluraves</taxon>
        <taxon>Australaves</taxon>
        <taxon>Passeriformes</taxon>
        <taxon>Passeroidea</taxon>
        <taxon>Passeridae</taxon>
        <taxon>Chloebia</taxon>
    </lineage>
</organism>
<evidence type="ECO:0000313" key="2">
    <source>
        <dbReference type="Proteomes" id="UP000276834"/>
    </source>
</evidence>
<sequence length="130" mass="14448">SHGFLLPRQVKKTSDKAQKKYWELIHSPKNEDDYVVTSDAELDAKLVINLWTMRLGYTSTSELLLTQTHQRCSKAKVQPNRLAGHSAVPGQGARCSRGQAATATAVGHIQLFSDIFINRLKGSSMRLLGR</sequence>
<evidence type="ECO:0000313" key="1">
    <source>
        <dbReference type="EMBL" id="RLW01079.1"/>
    </source>
</evidence>
<accession>A0A3L8SF91</accession>
<gene>
    <name evidence="1" type="ORF">DV515_00008355</name>
</gene>
<proteinExistence type="predicted"/>
<keyword evidence="2" id="KW-1185">Reference proteome</keyword>
<reference evidence="1 2" key="1">
    <citation type="journal article" date="2018" name="Proc. R. Soc. B">
        <title>A non-coding region near Follistatin controls head colour polymorphism in the Gouldian finch.</title>
        <authorList>
            <person name="Toomey M.B."/>
            <person name="Marques C.I."/>
            <person name="Andrade P."/>
            <person name="Araujo P.M."/>
            <person name="Sabatino S."/>
            <person name="Gazda M.A."/>
            <person name="Afonso S."/>
            <person name="Lopes R.J."/>
            <person name="Corbo J.C."/>
            <person name="Carneiro M."/>
        </authorList>
    </citation>
    <scope>NUCLEOTIDE SEQUENCE [LARGE SCALE GENOMIC DNA]</scope>
    <source>
        <strain evidence="1">Red01</strain>
        <tissue evidence="1">Muscle</tissue>
    </source>
</reference>
<dbReference type="AlphaFoldDB" id="A0A3L8SF91"/>
<dbReference type="Proteomes" id="UP000276834">
    <property type="component" value="Unassembled WGS sequence"/>
</dbReference>
<protein>
    <submittedName>
        <fullName evidence="1">Uncharacterized protein</fullName>
    </submittedName>
</protein>
<dbReference type="EMBL" id="QUSF01000024">
    <property type="protein sequence ID" value="RLW01079.1"/>
    <property type="molecule type" value="Genomic_DNA"/>
</dbReference>
<feature type="non-terminal residue" evidence="1">
    <location>
        <position position="1"/>
    </location>
</feature>